<dbReference type="ESTHER" id="locmi-w8efy2">
    <property type="family name" value="Carb_B_Arthropoda"/>
</dbReference>
<keyword evidence="3" id="KW-0732">Signal</keyword>
<organism evidence="5">
    <name type="scientific">Locusta migratoria</name>
    <name type="common">Migratory locust</name>
    <dbReference type="NCBI Taxonomy" id="7004"/>
    <lineage>
        <taxon>Eukaryota</taxon>
        <taxon>Metazoa</taxon>
        <taxon>Ecdysozoa</taxon>
        <taxon>Arthropoda</taxon>
        <taxon>Hexapoda</taxon>
        <taxon>Insecta</taxon>
        <taxon>Pterygota</taxon>
        <taxon>Neoptera</taxon>
        <taxon>Polyneoptera</taxon>
        <taxon>Orthoptera</taxon>
        <taxon>Caelifera</taxon>
        <taxon>Acrididea</taxon>
        <taxon>Acridomorpha</taxon>
        <taxon>Acridoidea</taxon>
        <taxon>Acrididae</taxon>
        <taxon>Oedipodinae</taxon>
        <taxon>Locusta</taxon>
    </lineage>
</organism>
<dbReference type="PROSITE" id="PS00941">
    <property type="entry name" value="CARBOXYLESTERASE_B_2"/>
    <property type="match status" value="1"/>
</dbReference>
<dbReference type="InterPro" id="IPR050309">
    <property type="entry name" value="Type-B_Carboxylest/Lipase"/>
</dbReference>
<feature type="domain" description="Carboxylesterase type B" evidence="4">
    <location>
        <begin position="29"/>
        <end position="562"/>
    </location>
</feature>
<evidence type="ECO:0000256" key="3">
    <source>
        <dbReference type="SAM" id="SignalP"/>
    </source>
</evidence>
<dbReference type="SUPFAM" id="SSF53474">
    <property type="entry name" value="alpha/beta-Hydrolases"/>
    <property type="match status" value="1"/>
</dbReference>
<proteinExistence type="evidence at transcript level"/>
<dbReference type="Pfam" id="PF00135">
    <property type="entry name" value="COesterase"/>
    <property type="match status" value="1"/>
</dbReference>
<dbReference type="EC" id="3.1.1.1" evidence="5"/>
<evidence type="ECO:0000313" key="5">
    <source>
        <dbReference type="EMBL" id="AHJ81348.1"/>
    </source>
</evidence>
<dbReference type="InterPro" id="IPR029058">
    <property type="entry name" value="AB_hydrolase_fold"/>
</dbReference>
<keyword evidence="5" id="KW-0378">Hydrolase</keyword>
<evidence type="ECO:0000256" key="1">
    <source>
        <dbReference type="ARBA" id="ARBA00023180"/>
    </source>
</evidence>
<keyword evidence="1" id="KW-0325">Glycoprotein</keyword>
<dbReference type="InterPro" id="IPR019819">
    <property type="entry name" value="Carboxylesterase_B_CS"/>
</dbReference>
<feature type="chain" id="PRO_5004907823" evidence="3">
    <location>
        <begin position="21"/>
        <end position="618"/>
    </location>
</feature>
<feature type="region of interest" description="Disordered" evidence="2">
    <location>
        <begin position="573"/>
        <end position="618"/>
    </location>
</feature>
<feature type="signal peptide" evidence="3">
    <location>
        <begin position="1"/>
        <end position="20"/>
    </location>
</feature>
<dbReference type="AlphaFoldDB" id="W8EFY2"/>
<sequence length="618" mass="70262">MRFPGVPWFVCLLWAASAFGEDEPRPANAPVVQIEQGKVVGTTMVSRKGKQFYAYLGIPYARPPVGKLRFQVPRKPDDWEGVLQATQEGNRCPQLSYPERKYEGKEDCLYVNVYAPLVNKNDGADTWRVKRDVIVVIHGGGFQFGSGDIANFCPDHLMDHELVLVTFNYRLGPLGFLSTGDTVVPGNYGLKDQAMLLRWLRRNIGFFGGNPKSVTLLGIHAGGASAHYHMFTQLSFRKFARSVSLSGTALSPWAHVSTAEARRRAYRLGELVECPRDQLQDAQGLLQCLSKKKAKFLVRQAAKVLEGYGRPAWPFVPVTEPFLGRNISFVPKALSEMVESLGYRKLPDQPPWLIGTTSHEGLQQARAILDSPELTSQLNEDPGKYLPKYLGMVIEGGEERVAAIGRRIWDFYMQGAALDESTAGRLVDMIGDYQTLYGVTRSIELHTNLTETPMFVYKFAWKSKDSKDTGVPRGSDVRLLFPGRSNDGSTTTYSEDEYKQVDRLVQFIVNFARESDPTYEEFEQLEDIMWIDALHSNFSYMHLTEKMEVVDGGLYPERMQFWESILGEIRREEDAAEKVEREKQQKEWKEREEEEERLKKAQNKTEEEPDMKHLKVEL</sequence>
<dbReference type="PANTHER" id="PTHR11559">
    <property type="entry name" value="CARBOXYLESTERASE"/>
    <property type="match status" value="1"/>
</dbReference>
<protein>
    <submittedName>
        <fullName evidence="5">Carboxylesterase</fullName>
        <ecNumber evidence="5">3.1.1.1</ecNumber>
    </submittedName>
</protein>
<evidence type="ECO:0000256" key="2">
    <source>
        <dbReference type="SAM" id="MobiDB-lite"/>
    </source>
</evidence>
<evidence type="ECO:0000259" key="4">
    <source>
        <dbReference type="Pfam" id="PF00135"/>
    </source>
</evidence>
<accession>W8EFY2</accession>
<name>W8EFY2_LOCMI</name>
<dbReference type="Gene3D" id="3.40.50.1820">
    <property type="entry name" value="alpha/beta hydrolase"/>
    <property type="match status" value="1"/>
</dbReference>
<dbReference type="GO" id="GO:0106435">
    <property type="term" value="F:carboxylesterase activity"/>
    <property type="evidence" value="ECO:0007669"/>
    <property type="project" value="UniProtKB-EC"/>
</dbReference>
<reference evidence="5" key="1">
    <citation type="submission" date="2013-11" db="EMBL/GenBank/DDBJ databases">
        <title>Molecular and Functional Characterization of cDNAs Putatively Encoding Carboxylesterases from the Migratory Locust, Locusta migratoria.</title>
        <authorList>
            <person name="Zhang J."/>
            <person name="Li D."/>
            <person name="Ge P."/>
            <person name="Guo Y."/>
            <person name="Zhu K.Y."/>
            <person name="Ma E."/>
            <person name="Zhang J."/>
        </authorList>
    </citation>
    <scope>NUCLEOTIDE SEQUENCE</scope>
</reference>
<dbReference type="InterPro" id="IPR002018">
    <property type="entry name" value="CarbesteraseB"/>
</dbReference>
<dbReference type="EMBL" id="KF849385">
    <property type="protein sequence ID" value="AHJ81348.1"/>
    <property type="molecule type" value="mRNA"/>
</dbReference>